<keyword evidence="2" id="KW-1133">Transmembrane helix</keyword>
<feature type="transmembrane region" description="Helical" evidence="2">
    <location>
        <begin position="68"/>
        <end position="88"/>
    </location>
</feature>
<accession>A0ABU0RA80</accession>
<evidence type="ECO:0000256" key="2">
    <source>
        <dbReference type="SAM" id="Phobius"/>
    </source>
</evidence>
<dbReference type="Proteomes" id="UP001239083">
    <property type="component" value="Unassembled WGS sequence"/>
</dbReference>
<name>A0ABU0RA80_9MICO</name>
<comment type="caution">
    <text evidence="3">The sequence shown here is derived from an EMBL/GenBank/DDBJ whole genome shotgun (WGS) entry which is preliminary data.</text>
</comment>
<feature type="compositionally biased region" description="Acidic residues" evidence="1">
    <location>
        <begin position="142"/>
        <end position="155"/>
    </location>
</feature>
<feature type="compositionally biased region" description="Basic and acidic residues" evidence="1">
    <location>
        <begin position="21"/>
        <end position="30"/>
    </location>
</feature>
<protein>
    <submittedName>
        <fullName evidence="3">Uncharacterized protein</fullName>
    </submittedName>
</protein>
<feature type="compositionally biased region" description="Pro residues" evidence="1">
    <location>
        <begin position="120"/>
        <end position="141"/>
    </location>
</feature>
<feature type="region of interest" description="Disordered" evidence="1">
    <location>
        <begin position="1"/>
        <end position="40"/>
    </location>
</feature>
<feature type="compositionally biased region" description="Basic residues" evidence="1">
    <location>
        <begin position="31"/>
        <end position="40"/>
    </location>
</feature>
<evidence type="ECO:0000256" key="1">
    <source>
        <dbReference type="SAM" id="MobiDB-lite"/>
    </source>
</evidence>
<reference evidence="3 4" key="1">
    <citation type="submission" date="2023-07" db="EMBL/GenBank/DDBJ databases">
        <title>Comparative genomics of wheat-associated soil bacteria to identify genetic determinants of phenazine resistance.</title>
        <authorList>
            <person name="Mouncey N."/>
        </authorList>
    </citation>
    <scope>NUCLEOTIDE SEQUENCE [LARGE SCALE GENOMIC DNA]</scope>
    <source>
        <strain evidence="3 4">V3I3</strain>
    </source>
</reference>
<keyword evidence="2" id="KW-0472">Membrane</keyword>
<keyword evidence="4" id="KW-1185">Reference proteome</keyword>
<organism evidence="3 4">
    <name type="scientific">Agromyces ramosus</name>
    <dbReference type="NCBI Taxonomy" id="33879"/>
    <lineage>
        <taxon>Bacteria</taxon>
        <taxon>Bacillati</taxon>
        <taxon>Actinomycetota</taxon>
        <taxon>Actinomycetes</taxon>
        <taxon>Micrococcales</taxon>
        <taxon>Microbacteriaceae</taxon>
        <taxon>Agromyces</taxon>
    </lineage>
</organism>
<evidence type="ECO:0000313" key="4">
    <source>
        <dbReference type="Proteomes" id="UP001239083"/>
    </source>
</evidence>
<feature type="region of interest" description="Disordered" evidence="1">
    <location>
        <begin position="90"/>
        <end position="181"/>
    </location>
</feature>
<dbReference type="EMBL" id="JAUSYY010000001">
    <property type="protein sequence ID" value="MDQ0894672.1"/>
    <property type="molecule type" value="Genomic_DNA"/>
</dbReference>
<evidence type="ECO:0000313" key="3">
    <source>
        <dbReference type="EMBL" id="MDQ0894672.1"/>
    </source>
</evidence>
<gene>
    <name evidence="3" type="ORF">QFZ26_002227</name>
</gene>
<sequence length="181" mass="18687">MMSGLRCSSGPDRVEVSVPEFDEKQGERPLRPRGRRAAPKSRVARVVEPLAPTMAVATAWASTHRLGAMMAICGIATVAMLGGGIALIQQPGAGISEPEPDADSYSMLDDPRPTTTAPAAPSPFGPILPTPAPPQAAPAPEQPDEAVEPPVDEPIVEPAPSVEPGRGDGPGRGNGPKKPKE</sequence>
<keyword evidence="2" id="KW-0812">Transmembrane</keyword>
<proteinExistence type="predicted"/>